<evidence type="ECO:0000313" key="2">
    <source>
        <dbReference type="EMBL" id="KLV10270.1"/>
    </source>
</evidence>
<dbReference type="EMBL" id="LDOU01000006">
    <property type="protein sequence ID" value="KLV10270.1"/>
    <property type="molecule type" value="Genomic_DNA"/>
</dbReference>
<sequence>MCRFFLVLVWGLSFCFFQVQAEVLPTSTTQLSENQCRLDLYHLEKNRQKQFVSTFQVALITDNQFRQRFVALKAGIDHPAGFENIRYFRTGSPVEVFTANWRKNGNLHTVARLVLLGGTSDKQGFDVLTKLIVEDKGHFELLSDADSYRFNIQPNDLKAFLTCVNTYYH</sequence>
<proteinExistence type="predicted"/>
<dbReference type="AlphaFoldDB" id="A0A0J1HF71"/>
<protein>
    <submittedName>
        <fullName evidence="2">Uncharacterized protein</fullName>
    </submittedName>
</protein>
<organism evidence="2 3">
    <name type="scientific">Photobacterium ganghwense</name>
    <dbReference type="NCBI Taxonomy" id="320778"/>
    <lineage>
        <taxon>Bacteria</taxon>
        <taxon>Pseudomonadati</taxon>
        <taxon>Pseudomonadota</taxon>
        <taxon>Gammaproteobacteria</taxon>
        <taxon>Vibrionales</taxon>
        <taxon>Vibrionaceae</taxon>
        <taxon>Photobacterium</taxon>
    </lineage>
</organism>
<dbReference type="PATRIC" id="fig|320778.3.peg.1463"/>
<reference evidence="2 3" key="1">
    <citation type="submission" date="2015-05" db="EMBL/GenBank/DDBJ databases">
        <title>Photobacterium galathea sp. nov.</title>
        <authorList>
            <person name="Machado H."/>
            <person name="Gram L."/>
        </authorList>
    </citation>
    <scope>NUCLEOTIDE SEQUENCE [LARGE SCALE GENOMIC DNA]</scope>
    <source>
        <strain evidence="2 3">DSM 22954</strain>
    </source>
</reference>
<dbReference type="OrthoDB" id="5814389at2"/>
<feature type="signal peptide" evidence="1">
    <location>
        <begin position="1"/>
        <end position="21"/>
    </location>
</feature>
<feature type="chain" id="PRO_5005252414" evidence="1">
    <location>
        <begin position="22"/>
        <end position="169"/>
    </location>
</feature>
<accession>A0A0J1HF71</accession>
<keyword evidence="1" id="KW-0732">Signal</keyword>
<comment type="caution">
    <text evidence="2">The sequence shown here is derived from an EMBL/GenBank/DDBJ whole genome shotgun (WGS) entry which is preliminary data.</text>
</comment>
<dbReference type="Proteomes" id="UP000035909">
    <property type="component" value="Unassembled WGS sequence"/>
</dbReference>
<evidence type="ECO:0000256" key="1">
    <source>
        <dbReference type="SAM" id="SignalP"/>
    </source>
</evidence>
<keyword evidence="3" id="KW-1185">Reference proteome</keyword>
<dbReference type="RefSeq" id="WP_047884433.1">
    <property type="nucleotide sequence ID" value="NZ_CP071326.1"/>
</dbReference>
<name>A0A0J1HF71_9GAMM</name>
<evidence type="ECO:0000313" key="3">
    <source>
        <dbReference type="Proteomes" id="UP000035909"/>
    </source>
</evidence>
<gene>
    <name evidence="2" type="ORF">ABT57_06790</name>
</gene>